<feature type="compositionally biased region" description="Polar residues" evidence="5">
    <location>
        <begin position="543"/>
        <end position="555"/>
    </location>
</feature>
<name>A0ABQ8GU49_9PEZI</name>
<evidence type="ECO:0000256" key="1">
    <source>
        <dbReference type="ARBA" id="ARBA00008593"/>
    </source>
</evidence>
<evidence type="ECO:0000259" key="7">
    <source>
        <dbReference type="Pfam" id="PF22600"/>
    </source>
</evidence>
<dbReference type="InterPro" id="IPR043519">
    <property type="entry name" value="NT_sf"/>
</dbReference>
<evidence type="ECO:0000313" key="8">
    <source>
        <dbReference type="EMBL" id="KAH7064790.1"/>
    </source>
</evidence>
<accession>A0ABQ8GU49</accession>
<evidence type="ECO:0000259" key="6">
    <source>
        <dbReference type="Pfam" id="PF03828"/>
    </source>
</evidence>
<evidence type="ECO:0000256" key="5">
    <source>
        <dbReference type="SAM" id="MobiDB-lite"/>
    </source>
</evidence>
<dbReference type="EC" id="2.7.7.19" evidence="2"/>
<dbReference type="Pfam" id="PF03828">
    <property type="entry name" value="PAP_assoc"/>
    <property type="match status" value="1"/>
</dbReference>
<organism evidence="8 9">
    <name type="scientific">Macrophomina phaseolina</name>
    <dbReference type="NCBI Taxonomy" id="35725"/>
    <lineage>
        <taxon>Eukaryota</taxon>
        <taxon>Fungi</taxon>
        <taxon>Dikarya</taxon>
        <taxon>Ascomycota</taxon>
        <taxon>Pezizomycotina</taxon>
        <taxon>Dothideomycetes</taxon>
        <taxon>Dothideomycetes incertae sedis</taxon>
        <taxon>Botryosphaeriales</taxon>
        <taxon>Botryosphaeriaceae</taxon>
        <taxon>Macrophomina</taxon>
    </lineage>
</organism>
<proteinExistence type="inferred from homology"/>
<evidence type="ECO:0000256" key="3">
    <source>
        <dbReference type="ARBA" id="ARBA00022723"/>
    </source>
</evidence>
<dbReference type="Gene3D" id="3.30.460.10">
    <property type="entry name" value="Beta Polymerase, domain 2"/>
    <property type="match status" value="1"/>
</dbReference>
<dbReference type="Proteomes" id="UP000774617">
    <property type="component" value="Unassembled WGS sequence"/>
</dbReference>
<protein>
    <recommendedName>
        <fullName evidence="2">polynucleotide adenylyltransferase</fullName>
        <ecNumber evidence="2">2.7.7.19</ecNumber>
    </recommendedName>
</protein>
<evidence type="ECO:0000313" key="9">
    <source>
        <dbReference type="Proteomes" id="UP000774617"/>
    </source>
</evidence>
<feature type="domain" description="PAP-associated" evidence="6">
    <location>
        <begin position="400"/>
        <end position="469"/>
    </location>
</feature>
<keyword evidence="3" id="KW-0479">Metal-binding</keyword>
<gene>
    <name evidence="8" type="ORF">B0J12DRAFT_560725</name>
</gene>
<feature type="compositionally biased region" description="Basic and acidic residues" evidence="5">
    <location>
        <begin position="111"/>
        <end position="121"/>
    </location>
</feature>
<feature type="domain" description="Poly(A) RNA polymerase mitochondrial-like central palm" evidence="7">
    <location>
        <begin position="196"/>
        <end position="332"/>
    </location>
</feature>
<dbReference type="InterPro" id="IPR054708">
    <property type="entry name" value="MTPAP-like_central"/>
</dbReference>
<sequence length="586" mass="66256">MPGDRAVCHAGNALRPSALLSRLFNIPLARPRPSSVSYRCSAPARSRHDRHIDTNSLAVTLEAHRLANRASIIRKIGAEDVQDQTVWFKPELPVDRFDPLPKPPKPQRTRYVVEKEGEGSKPRATGDWQWSDQAVRSKSLPLAKIGARERELPPADYVGQVVEPLYNRDDVRDEDLPWFQASRLPNAKPLERLRFEIEAFESYLRPTPDEQAGRDAVIAQTRDVWSSFSSRGTKQLALDTFGSERSGLAIATSDIDLRVYSPEADKKRKAEKAPRYAERRQFSNALTKAFPYYQSDTRFMLVFLRFARYPLVSMQHVESSLDVQIVCSNDTSHARSVMAKFMEELPALRAVYTLFKYMFEVRGFADVFRGGMGSYSIFYMVAAAMKLRGESATDDAAAQLLAVLDFYSDFDTTKFWISLDPLEIMPKIENKPTHSKEEKQKLKAHERIGLQNDEQPYLLCIRDPSDRTNDVGRKTFGWKHLQATMKKLKEDLRESLEKDDRSLFLPILVGRGFDLAEARRQKLAAFGRAYYAKQGQNASMEAQQASGTMAVSSGNAEEVFSEPLQGYGSKTEAVSPQSTQSPEDTS</sequence>
<dbReference type="Pfam" id="PF22600">
    <property type="entry name" value="MTPAP-like_central"/>
    <property type="match status" value="1"/>
</dbReference>
<comment type="caution">
    <text evidence="8">The sequence shown here is derived from an EMBL/GenBank/DDBJ whole genome shotgun (WGS) entry which is preliminary data.</text>
</comment>
<dbReference type="SUPFAM" id="SSF81631">
    <property type="entry name" value="PAP/OAS1 substrate-binding domain"/>
    <property type="match status" value="1"/>
</dbReference>
<dbReference type="SUPFAM" id="SSF81301">
    <property type="entry name" value="Nucleotidyltransferase"/>
    <property type="match status" value="1"/>
</dbReference>
<feature type="region of interest" description="Disordered" evidence="5">
    <location>
        <begin position="97"/>
        <end position="128"/>
    </location>
</feature>
<dbReference type="PANTHER" id="PTHR23092">
    <property type="entry name" value="POLY(A) RNA POLYMERASE"/>
    <property type="match status" value="1"/>
</dbReference>
<dbReference type="EMBL" id="JAGTJR010000001">
    <property type="protein sequence ID" value="KAH7064790.1"/>
    <property type="molecule type" value="Genomic_DNA"/>
</dbReference>
<dbReference type="Gene3D" id="1.10.1410.10">
    <property type="match status" value="1"/>
</dbReference>
<feature type="region of interest" description="Disordered" evidence="5">
    <location>
        <begin position="543"/>
        <end position="586"/>
    </location>
</feature>
<comment type="similarity">
    <text evidence="1">Belongs to the DNA polymerase type-B-like family.</text>
</comment>
<feature type="compositionally biased region" description="Polar residues" evidence="5">
    <location>
        <begin position="572"/>
        <end position="586"/>
    </location>
</feature>
<dbReference type="PANTHER" id="PTHR23092:SF15">
    <property type="entry name" value="INACTIVE NON-CANONICAL POLY(A) RNA POLYMERASE PROTEIN TRF4-2-RELATED"/>
    <property type="match status" value="1"/>
</dbReference>
<keyword evidence="4" id="KW-0460">Magnesium</keyword>
<evidence type="ECO:0000256" key="2">
    <source>
        <dbReference type="ARBA" id="ARBA00012388"/>
    </source>
</evidence>
<reference evidence="8 9" key="1">
    <citation type="journal article" date="2021" name="Nat. Commun.">
        <title>Genetic determinants of endophytism in the Arabidopsis root mycobiome.</title>
        <authorList>
            <person name="Mesny F."/>
            <person name="Miyauchi S."/>
            <person name="Thiergart T."/>
            <person name="Pickel B."/>
            <person name="Atanasova L."/>
            <person name="Karlsson M."/>
            <person name="Huettel B."/>
            <person name="Barry K.W."/>
            <person name="Haridas S."/>
            <person name="Chen C."/>
            <person name="Bauer D."/>
            <person name="Andreopoulos W."/>
            <person name="Pangilinan J."/>
            <person name="LaButti K."/>
            <person name="Riley R."/>
            <person name="Lipzen A."/>
            <person name="Clum A."/>
            <person name="Drula E."/>
            <person name="Henrissat B."/>
            <person name="Kohler A."/>
            <person name="Grigoriev I.V."/>
            <person name="Martin F.M."/>
            <person name="Hacquard S."/>
        </authorList>
    </citation>
    <scope>NUCLEOTIDE SEQUENCE [LARGE SCALE GENOMIC DNA]</scope>
    <source>
        <strain evidence="8 9">MPI-SDFR-AT-0080</strain>
    </source>
</reference>
<dbReference type="InterPro" id="IPR045862">
    <property type="entry name" value="Trf4-like"/>
</dbReference>
<keyword evidence="9" id="KW-1185">Reference proteome</keyword>
<dbReference type="InterPro" id="IPR002058">
    <property type="entry name" value="PAP_assoc"/>
</dbReference>
<evidence type="ECO:0000256" key="4">
    <source>
        <dbReference type="ARBA" id="ARBA00022842"/>
    </source>
</evidence>